<evidence type="ECO:0000313" key="3">
    <source>
        <dbReference type="Proteomes" id="UP000476511"/>
    </source>
</evidence>
<evidence type="ECO:0000313" key="2">
    <source>
        <dbReference type="EMBL" id="MRX42136.1"/>
    </source>
</evidence>
<organism evidence="2 3">
    <name type="scientific">Agromyces kandeliae</name>
    <dbReference type="NCBI Taxonomy" id="2666141"/>
    <lineage>
        <taxon>Bacteria</taxon>
        <taxon>Bacillati</taxon>
        <taxon>Actinomycetota</taxon>
        <taxon>Actinomycetes</taxon>
        <taxon>Micrococcales</taxon>
        <taxon>Microbacteriaceae</taxon>
        <taxon>Agromyces</taxon>
    </lineage>
</organism>
<proteinExistence type="predicted"/>
<dbReference type="RefSeq" id="WP_154344551.1">
    <property type="nucleotide sequence ID" value="NZ_WKJD01000002.1"/>
</dbReference>
<reference evidence="2 3" key="1">
    <citation type="submission" date="2019-11" db="EMBL/GenBank/DDBJ databases">
        <title>Agromyces kandeliae sp. nov., isolated from mangrove soil.</title>
        <authorList>
            <person name="Wang R."/>
        </authorList>
    </citation>
    <scope>NUCLEOTIDE SEQUENCE [LARGE SCALE GENOMIC DNA]</scope>
    <source>
        <strain evidence="2 3">Q22</strain>
    </source>
</reference>
<dbReference type="EMBL" id="WKJD01000002">
    <property type="protein sequence ID" value="MRX42136.1"/>
    <property type="molecule type" value="Genomic_DNA"/>
</dbReference>
<feature type="region of interest" description="Disordered" evidence="1">
    <location>
        <begin position="405"/>
        <end position="425"/>
    </location>
</feature>
<name>A0A6L5QWG3_9MICO</name>
<keyword evidence="3" id="KW-1185">Reference proteome</keyword>
<feature type="region of interest" description="Disordered" evidence="1">
    <location>
        <begin position="761"/>
        <end position="783"/>
    </location>
</feature>
<sequence>MDEQAIFTALPGGREDGRLRVTVFVTPRLTVPAGAGQVPLAESEAFADWPRTVRDAGWEFELEGVGTFPGEFVDPHVEPDSELWMRLFGDTAVGQATFQHFEESIVHSYPVEEVVRAIREVYATAATKHATDFPPVTHGVLKDALDELGPGWIVPELGHGDRRIAVREYLRRLREDSDPASGGAGTPARARYLDLDAVPAADRPRTALLAATGFYDRAANPNDPANATRPAPEPVAPEFHSFVARCADHEDLLRRLGLAIDLSIEDPGVSERGTRIRVVHVQSDEPIAHLAAADPSRPWTRVHYSDRAWAPMIDREQPDIVDGSLVIDDPERFLVDQVDPDGMSLKFASLLDTIARTVADLDATPATALQMPSMTDDASSLPALRSNGIVIARRNRAKHLVAQFEQSADHEADRTGSPTPTTLDATDVTRGWRVDVLDLDAPEHAWRSLHEREGEFRLVRPAQPSEPLVLDPPHVRDEGYLKAASTSSEEAATTADQYLHETLAGWDGWSLAVTRPGLKQTETDTVQADEAPDVAGTGFPLAARFHVPGGSLPRLRFGRSYRVRVRAVDLSAHSIPADQLDDAHERELDGPYLRWEPVPSPAVIPLTEFTEGESLMRMVIRSTLGETVSDYIALQRVRDLPGHEPSGRIGIVYREENERHLAPPITSVQLAETHGRFDAAFSGSPAEVQAQFDLIAARESETYLTMPNGRLVNPADRAPGQEFTFAKDDVLMQGEYIVRDTPQLALPYLPDPLSRGVSFTTLPGDEIDDTTGGTREQRWPGGPDWHDRLPFRLRVVEGDGVPDFDVPSRTLTVPLPKATLVTVRISSFLDAPDIDLMSIWSLVRAELQTAGAPASAIAEARELMRQGRHWMVTPYAELTLVHAVEKPLEPPEIALDAQQRRAHGETFSVLPGFVRTHAASTGRMDLEATWQEPVDDPLEPAPVFVPDPADPPPPGTPTPPVRHAHVADFPVTPIESQARIGRDAAGPAGPYGPRHEVRHEFGDTKHRMVDYTPIATTRFREYFPPKVTDDPDLVTHAGPALRVNVPSSRRPDPPDVHSIIPTWRWDEMPLRVGSRFGVRRVRSGGGLRVYLRRPWWSSGDDELLGVILRLQPWLDWFADLDAGVAGARALGPLAEGWATSVLTGLGLGRDEVAKADSASALLRSKLAEASAELVDGGDARAARSGILDGLRVTGGDGGRLRLEPGLAVDGNGRRVSVGPSPARPHPRDDAEHFLDRTASAIDRARIAEAGPIVEDAAASALIGSWLDLLLLHTSDEGRRFTSSWGTDPVFEGEPLPGGPFIHHFPLRVDVGHGTLVESATGASPSSDPVTVVGHRPAFDESRDLWYCDIQVDAGSAYTPFVQLALARYQRHSIPGEEISAVVKADFVQLVPRREATFVLSPDGDAIAVTLAGTVGVPKFAEHLGALTAQVAASRRVEAWIERLPEDATSDLDWEPVDAPTELPVRHLLTRLGILRPRHGDVEWAGAVAVPDRERGVRLRIRIAEYELHQIDPKGVWPPLAFKARGRRIVYADTVELP</sequence>
<evidence type="ECO:0000256" key="1">
    <source>
        <dbReference type="SAM" id="MobiDB-lite"/>
    </source>
</evidence>
<accession>A0A6L5QWG3</accession>
<comment type="caution">
    <text evidence="2">The sequence shown here is derived from an EMBL/GenBank/DDBJ whole genome shotgun (WGS) entry which is preliminary data.</text>
</comment>
<gene>
    <name evidence="2" type="ORF">GJR97_00175</name>
</gene>
<protein>
    <submittedName>
        <fullName evidence="2">Uncharacterized protein</fullName>
    </submittedName>
</protein>
<dbReference type="Proteomes" id="UP000476511">
    <property type="component" value="Unassembled WGS sequence"/>
</dbReference>